<dbReference type="Proteomes" id="UP000095283">
    <property type="component" value="Unplaced"/>
</dbReference>
<evidence type="ECO:0000256" key="1">
    <source>
        <dbReference type="SAM" id="Phobius"/>
    </source>
</evidence>
<protein>
    <submittedName>
        <fullName evidence="3">Cystatin domain-containing protein</fullName>
    </submittedName>
</protein>
<keyword evidence="1" id="KW-1133">Transmembrane helix</keyword>
<keyword evidence="1" id="KW-0472">Membrane</keyword>
<reference evidence="3" key="1">
    <citation type="submission" date="2016-11" db="UniProtKB">
        <authorList>
            <consortium name="WormBaseParasite"/>
        </authorList>
    </citation>
    <scope>IDENTIFICATION</scope>
</reference>
<proteinExistence type="predicted"/>
<feature type="transmembrane region" description="Helical" evidence="1">
    <location>
        <begin position="12"/>
        <end position="31"/>
    </location>
</feature>
<dbReference type="AlphaFoldDB" id="A0A1I7WY82"/>
<accession>A0A1I7WY82</accession>
<dbReference type="PANTHER" id="PTHR31562:SF9">
    <property type="entry name" value="GLYCOSYLTRANSFERASE FAMILY 8 PROTEIN"/>
    <property type="match status" value="1"/>
</dbReference>
<dbReference type="InterPro" id="IPR029044">
    <property type="entry name" value="Nucleotide-diphossugar_trans"/>
</dbReference>
<dbReference type="PANTHER" id="PTHR31562">
    <property type="entry name" value="PROTEIN CBG18972"/>
    <property type="match status" value="1"/>
</dbReference>
<name>A0A1I7WY82_HETBA</name>
<dbReference type="Gene3D" id="3.90.550.10">
    <property type="entry name" value="Spore Coat Polysaccharide Biosynthesis Protein SpsA, Chain A"/>
    <property type="match status" value="1"/>
</dbReference>
<dbReference type="InterPro" id="IPR004988">
    <property type="entry name" value="DUF273"/>
</dbReference>
<keyword evidence="1" id="KW-0812">Transmembrane</keyword>
<keyword evidence="2" id="KW-1185">Reference proteome</keyword>
<dbReference type="Pfam" id="PF03314">
    <property type="entry name" value="DUF273"/>
    <property type="match status" value="1"/>
</dbReference>
<evidence type="ECO:0000313" key="3">
    <source>
        <dbReference type="WBParaSite" id="Hba_10128"/>
    </source>
</evidence>
<organism evidence="2 3">
    <name type="scientific">Heterorhabditis bacteriophora</name>
    <name type="common">Entomopathogenic nematode worm</name>
    <dbReference type="NCBI Taxonomy" id="37862"/>
    <lineage>
        <taxon>Eukaryota</taxon>
        <taxon>Metazoa</taxon>
        <taxon>Ecdysozoa</taxon>
        <taxon>Nematoda</taxon>
        <taxon>Chromadorea</taxon>
        <taxon>Rhabditida</taxon>
        <taxon>Rhabditina</taxon>
        <taxon>Rhabditomorpha</taxon>
        <taxon>Strongyloidea</taxon>
        <taxon>Heterorhabditidae</taxon>
        <taxon>Heterorhabditis</taxon>
    </lineage>
</organism>
<sequence>MILRQRSESCRIFLMLLGILYALILLNAIFLSGPKKKYIYGRVRLAIDDVKPATRSMNITIVIVIGKDTNINEYSFALNTVKCYSLIHNYTLQIVRDNEYKEICPQKDIMFRRHCIVAEILEETDWRQNIL</sequence>
<dbReference type="WBParaSite" id="Hba_10128">
    <property type="protein sequence ID" value="Hba_10128"/>
    <property type="gene ID" value="Hba_10128"/>
</dbReference>
<evidence type="ECO:0000313" key="2">
    <source>
        <dbReference type="Proteomes" id="UP000095283"/>
    </source>
</evidence>